<organism evidence="2 3">
    <name type="scientific">Mya arenaria</name>
    <name type="common">Soft-shell clam</name>
    <dbReference type="NCBI Taxonomy" id="6604"/>
    <lineage>
        <taxon>Eukaryota</taxon>
        <taxon>Metazoa</taxon>
        <taxon>Spiralia</taxon>
        <taxon>Lophotrochozoa</taxon>
        <taxon>Mollusca</taxon>
        <taxon>Bivalvia</taxon>
        <taxon>Autobranchia</taxon>
        <taxon>Heteroconchia</taxon>
        <taxon>Euheterodonta</taxon>
        <taxon>Imparidentia</taxon>
        <taxon>Neoheterodontei</taxon>
        <taxon>Myida</taxon>
        <taxon>Myoidea</taxon>
        <taxon>Myidae</taxon>
        <taxon>Mya</taxon>
    </lineage>
</organism>
<evidence type="ECO:0000256" key="1">
    <source>
        <dbReference type="SAM" id="MobiDB-lite"/>
    </source>
</evidence>
<dbReference type="EMBL" id="CP111021">
    <property type="protein sequence ID" value="WAR16705.1"/>
    <property type="molecule type" value="Genomic_DNA"/>
</dbReference>
<evidence type="ECO:0008006" key="4">
    <source>
        <dbReference type="Google" id="ProtNLM"/>
    </source>
</evidence>
<keyword evidence="3" id="KW-1185">Reference proteome</keyword>
<evidence type="ECO:0000313" key="3">
    <source>
        <dbReference type="Proteomes" id="UP001164746"/>
    </source>
</evidence>
<gene>
    <name evidence="2" type="ORF">MAR_031299</name>
</gene>
<evidence type="ECO:0000313" key="2">
    <source>
        <dbReference type="EMBL" id="WAR16705.1"/>
    </source>
</evidence>
<proteinExistence type="predicted"/>
<name>A0ABY7F4L9_MYAAR</name>
<sequence>MSVYKASRVYGVTESTLRDRTHGLQPTGDLPYAGPGPLFSKNEESQLVEHELDKVLKAHNLHESPESIWNIDETGLQTEHSPRKILCMQGEKANTVTSNRGQTVT</sequence>
<feature type="region of interest" description="Disordered" evidence="1">
    <location>
        <begin position="14"/>
        <end position="40"/>
    </location>
</feature>
<protein>
    <recommendedName>
        <fullName evidence="4">HTH psq-type domain-containing protein</fullName>
    </recommendedName>
</protein>
<dbReference type="Gene3D" id="1.10.10.60">
    <property type="entry name" value="Homeodomain-like"/>
    <property type="match status" value="1"/>
</dbReference>
<dbReference type="Proteomes" id="UP001164746">
    <property type="component" value="Chromosome 10"/>
</dbReference>
<reference evidence="2" key="1">
    <citation type="submission" date="2022-11" db="EMBL/GenBank/DDBJ databases">
        <title>Centuries of genome instability and evolution in soft-shell clam transmissible cancer (bioRxiv).</title>
        <authorList>
            <person name="Hart S.F.M."/>
            <person name="Yonemitsu M.A."/>
            <person name="Giersch R.M."/>
            <person name="Beal B.F."/>
            <person name="Arriagada G."/>
            <person name="Davis B.W."/>
            <person name="Ostrander E.A."/>
            <person name="Goff S.P."/>
            <person name="Metzger M.J."/>
        </authorList>
    </citation>
    <scope>NUCLEOTIDE SEQUENCE</scope>
    <source>
        <strain evidence="2">MELC-2E11</strain>
        <tissue evidence="2">Siphon/mantle</tissue>
    </source>
</reference>
<accession>A0ABY7F4L9</accession>